<keyword evidence="3" id="KW-0328">Glycosyltransferase</keyword>
<dbReference type="CDD" id="cd02522">
    <property type="entry name" value="GT_2_like_a"/>
    <property type="match status" value="1"/>
</dbReference>
<accession>A0ABQ5UXN8</accession>
<evidence type="ECO:0000256" key="4">
    <source>
        <dbReference type="ARBA" id="ARBA00022679"/>
    </source>
</evidence>
<evidence type="ECO:0000256" key="1">
    <source>
        <dbReference type="ARBA" id="ARBA00004236"/>
    </source>
</evidence>
<keyword evidence="2" id="KW-1003">Cell membrane</keyword>
<dbReference type="SUPFAM" id="SSF53448">
    <property type="entry name" value="Nucleotide-diphospho-sugar transferases"/>
    <property type="match status" value="1"/>
</dbReference>
<dbReference type="GO" id="GO:0016740">
    <property type="term" value="F:transferase activity"/>
    <property type="evidence" value="ECO:0007669"/>
    <property type="project" value="UniProtKB-KW"/>
</dbReference>
<keyword evidence="4 7" id="KW-0808">Transferase</keyword>
<keyword evidence="8" id="KW-1185">Reference proteome</keyword>
<feature type="domain" description="Glycosyltransferase 2-like" evidence="6">
    <location>
        <begin position="25"/>
        <end position="126"/>
    </location>
</feature>
<dbReference type="PANTHER" id="PTHR43646:SF2">
    <property type="entry name" value="GLYCOSYLTRANSFERASE 2-LIKE DOMAIN-CONTAINING PROTEIN"/>
    <property type="match status" value="1"/>
</dbReference>
<protein>
    <submittedName>
        <fullName evidence="7">Glycosyl transferase</fullName>
    </submittedName>
</protein>
<comment type="subcellular location">
    <subcellularLocation>
        <location evidence="1">Cell membrane</location>
    </subcellularLocation>
</comment>
<comment type="caution">
    <text evidence="7">The sequence shown here is derived from an EMBL/GenBank/DDBJ whole genome shotgun (WGS) entry which is preliminary data.</text>
</comment>
<proteinExistence type="predicted"/>
<dbReference type="RefSeq" id="WP_284369551.1">
    <property type="nucleotide sequence ID" value="NZ_BSNJ01000001.1"/>
</dbReference>
<dbReference type="Proteomes" id="UP001161390">
    <property type="component" value="Unassembled WGS sequence"/>
</dbReference>
<evidence type="ECO:0000256" key="2">
    <source>
        <dbReference type="ARBA" id="ARBA00022475"/>
    </source>
</evidence>
<evidence type="ECO:0000313" key="7">
    <source>
        <dbReference type="EMBL" id="GLQ19689.1"/>
    </source>
</evidence>
<sequence>MKKPGIAPGFFFARMTGKRATMLIIVIPTWQAQDGLRRLLPQLADAHVIVSDGGSTDETLDIAVGAKCVMALGASGRGAQLRLGAKAACLSGDTDDWFLFLHADSQLPEDWQSVVTKAMRGSDARYFKFRADASGMRARLMDRLVGLRCRVLGLPYGDQGLLISRRLYERVGGYAAMPLFEDVDVVERIRKVAALRPLPAVLTTDVSKHWQEGLWRRGTRNLGLLWRYKRGASVDVLLRDYSA</sequence>
<name>A0ABQ5UXN8_9PROT</name>
<organism evidence="7 8">
    <name type="scientific">Algimonas porphyrae</name>
    <dbReference type="NCBI Taxonomy" id="1128113"/>
    <lineage>
        <taxon>Bacteria</taxon>
        <taxon>Pseudomonadati</taxon>
        <taxon>Pseudomonadota</taxon>
        <taxon>Alphaproteobacteria</taxon>
        <taxon>Maricaulales</taxon>
        <taxon>Robiginitomaculaceae</taxon>
        <taxon>Algimonas</taxon>
    </lineage>
</organism>
<keyword evidence="5" id="KW-0472">Membrane</keyword>
<evidence type="ECO:0000256" key="5">
    <source>
        <dbReference type="ARBA" id="ARBA00023136"/>
    </source>
</evidence>
<dbReference type="InterPro" id="IPR026461">
    <property type="entry name" value="Trfase_2_rSAM/seldom_assoc"/>
</dbReference>
<dbReference type="PANTHER" id="PTHR43646">
    <property type="entry name" value="GLYCOSYLTRANSFERASE"/>
    <property type="match status" value="1"/>
</dbReference>
<dbReference type="Pfam" id="PF00535">
    <property type="entry name" value="Glycos_transf_2"/>
    <property type="match status" value="1"/>
</dbReference>
<evidence type="ECO:0000259" key="6">
    <source>
        <dbReference type="Pfam" id="PF00535"/>
    </source>
</evidence>
<evidence type="ECO:0000256" key="3">
    <source>
        <dbReference type="ARBA" id="ARBA00022676"/>
    </source>
</evidence>
<dbReference type="InterPro" id="IPR001173">
    <property type="entry name" value="Glyco_trans_2-like"/>
</dbReference>
<reference evidence="7" key="1">
    <citation type="journal article" date="2014" name="Int. J. Syst. Evol. Microbiol.">
        <title>Complete genome of a new Firmicutes species belonging to the dominant human colonic microbiota ('Ruminococcus bicirculans') reveals two chromosomes and a selective capacity to utilize plant glucans.</title>
        <authorList>
            <consortium name="NISC Comparative Sequencing Program"/>
            <person name="Wegmann U."/>
            <person name="Louis P."/>
            <person name="Goesmann A."/>
            <person name="Henrissat B."/>
            <person name="Duncan S.H."/>
            <person name="Flint H.J."/>
        </authorList>
    </citation>
    <scope>NUCLEOTIDE SEQUENCE</scope>
    <source>
        <strain evidence="7">NBRC 108216</strain>
    </source>
</reference>
<dbReference type="Gene3D" id="3.90.550.10">
    <property type="entry name" value="Spore Coat Polysaccharide Biosynthesis Protein SpsA, Chain A"/>
    <property type="match status" value="1"/>
</dbReference>
<reference evidence="7" key="2">
    <citation type="submission" date="2023-01" db="EMBL/GenBank/DDBJ databases">
        <title>Draft genome sequence of Algimonas porphyrae strain NBRC 108216.</title>
        <authorList>
            <person name="Sun Q."/>
            <person name="Mori K."/>
        </authorList>
    </citation>
    <scope>NUCLEOTIDE SEQUENCE</scope>
    <source>
        <strain evidence="7">NBRC 108216</strain>
    </source>
</reference>
<gene>
    <name evidence="7" type="primary">wcaA</name>
    <name evidence="7" type="ORF">GCM10007854_06440</name>
</gene>
<dbReference type="EMBL" id="BSNJ01000001">
    <property type="protein sequence ID" value="GLQ19689.1"/>
    <property type="molecule type" value="Genomic_DNA"/>
</dbReference>
<dbReference type="InterPro" id="IPR029044">
    <property type="entry name" value="Nucleotide-diphossugar_trans"/>
</dbReference>
<evidence type="ECO:0000313" key="8">
    <source>
        <dbReference type="Proteomes" id="UP001161390"/>
    </source>
</evidence>